<organism evidence="1 2">
    <name type="scientific">Solitalea longa</name>
    <dbReference type="NCBI Taxonomy" id="2079460"/>
    <lineage>
        <taxon>Bacteria</taxon>
        <taxon>Pseudomonadati</taxon>
        <taxon>Bacteroidota</taxon>
        <taxon>Sphingobacteriia</taxon>
        <taxon>Sphingobacteriales</taxon>
        <taxon>Sphingobacteriaceae</taxon>
        <taxon>Solitalea</taxon>
    </lineage>
</organism>
<dbReference type="OrthoDB" id="1121837at2"/>
<accession>A0A2S5A086</accession>
<protein>
    <submittedName>
        <fullName evidence="1">DUF4286 domain-containing protein</fullName>
    </submittedName>
</protein>
<dbReference type="Pfam" id="PF14114">
    <property type="entry name" value="DUF4286"/>
    <property type="match status" value="1"/>
</dbReference>
<dbReference type="EMBL" id="PQVF01000010">
    <property type="protein sequence ID" value="POY35652.1"/>
    <property type="molecule type" value="Genomic_DNA"/>
</dbReference>
<keyword evidence="2" id="KW-1185">Reference proteome</keyword>
<dbReference type="RefSeq" id="WP_103789925.1">
    <property type="nucleotide sequence ID" value="NZ_PQVF01000010.1"/>
</dbReference>
<dbReference type="Proteomes" id="UP000236893">
    <property type="component" value="Unassembled WGS sequence"/>
</dbReference>
<evidence type="ECO:0000313" key="1">
    <source>
        <dbReference type="EMBL" id="POY35652.1"/>
    </source>
</evidence>
<gene>
    <name evidence="1" type="ORF">C3K47_14765</name>
</gene>
<dbReference type="InterPro" id="IPR025563">
    <property type="entry name" value="DUF4286"/>
</dbReference>
<name>A0A2S5A086_9SPHI</name>
<proteinExistence type="predicted"/>
<evidence type="ECO:0000313" key="2">
    <source>
        <dbReference type="Proteomes" id="UP000236893"/>
    </source>
</evidence>
<reference evidence="1 2" key="1">
    <citation type="submission" date="2018-01" db="EMBL/GenBank/DDBJ databases">
        <authorList>
            <person name="Gaut B.S."/>
            <person name="Morton B.R."/>
            <person name="Clegg M.T."/>
            <person name="Duvall M.R."/>
        </authorList>
    </citation>
    <scope>NUCLEOTIDE SEQUENCE [LARGE SCALE GENOMIC DNA]</scope>
    <source>
        <strain evidence="1 2">HR-AV</strain>
    </source>
</reference>
<comment type="caution">
    <text evidence="1">The sequence shown here is derived from an EMBL/GenBank/DDBJ whole genome shotgun (WGS) entry which is preliminary data.</text>
</comment>
<sequence length="105" mass="12276">MVQFNVTINIEADVVEEFLVWMRDKHIPDVMNTGIFKSYKIAELIAPVEPEQVGTTFSFQYFCETMNDYFRYEKEFAPSLRQEVTEKYGSKIVAFRSVMEILAEG</sequence>
<dbReference type="AlphaFoldDB" id="A0A2S5A086"/>